<dbReference type="EMBL" id="CP000252">
    <property type="protein sequence ID" value="ABC77871.1"/>
    <property type="molecule type" value="Genomic_DNA"/>
</dbReference>
<protein>
    <submittedName>
        <fullName evidence="12">General secretion pathway protein K</fullName>
    </submittedName>
</protein>
<dbReference type="AlphaFoldDB" id="Q2LUW1"/>
<comment type="subcellular location">
    <subcellularLocation>
        <location evidence="1">Cell inner membrane</location>
    </subcellularLocation>
</comment>
<evidence type="ECO:0000256" key="5">
    <source>
        <dbReference type="ARBA" id="ARBA00022519"/>
    </source>
</evidence>
<evidence type="ECO:0000259" key="11">
    <source>
        <dbReference type="Pfam" id="PF21687"/>
    </source>
</evidence>
<evidence type="ECO:0000256" key="6">
    <source>
        <dbReference type="ARBA" id="ARBA00022692"/>
    </source>
</evidence>
<gene>
    <name evidence="12" type="ORF">SYN_00453</name>
</gene>
<keyword evidence="7" id="KW-0653">Protein transport</keyword>
<dbReference type="PANTHER" id="PTHR38831:SF2">
    <property type="entry name" value="TYPE II SECRETION SYSTEM PROTEIN K"/>
    <property type="match status" value="1"/>
</dbReference>
<dbReference type="HOGENOM" id="CLU_936191_0_0_7"/>
<accession>Q2LUW1</accession>
<dbReference type="InterPro" id="IPR005628">
    <property type="entry name" value="GspK"/>
</dbReference>
<dbReference type="Pfam" id="PF21687">
    <property type="entry name" value="T2SSK_1st"/>
    <property type="match status" value="1"/>
</dbReference>
<evidence type="ECO:0000256" key="2">
    <source>
        <dbReference type="ARBA" id="ARBA00007246"/>
    </source>
</evidence>
<dbReference type="KEGG" id="sat:SYN_00453"/>
<dbReference type="Proteomes" id="UP000001933">
    <property type="component" value="Chromosome"/>
</dbReference>
<organism evidence="12 13">
    <name type="scientific">Syntrophus aciditrophicus (strain SB)</name>
    <dbReference type="NCBI Taxonomy" id="56780"/>
    <lineage>
        <taxon>Bacteria</taxon>
        <taxon>Pseudomonadati</taxon>
        <taxon>Thermodesulfobacteriota</taxon>
        <taxon>Syntrophia</taxon>
        <taxon>Syntrophales</taxon>
        <taxon>Syntrophaceae</taxon>
        <taxon>Syntrophus</taxon>
    </lineage>
</organism>
<evidence type="ECO:0000313" key="13">
    <source>
        <dbReference type="Proteomes" id="UP000001933"/>
    </source>
</evidence>
<evidence type="ECO:0000256" key="7">
    <source>
        <dbReference type="ARBA" id="ARBA00022927"/>
    </source>
</evidence>
<sequence length="309" mass="34480">MRPIPTNHNRGSASILMVFMVAVLLTVGLGFNWLVKEHLKAAESLKNKTEAIVMARSAYDTLIYLLLNGKVMPREVVLSGFDEMTSLRKLSLDNTAVPLDGDVNVRIQDSNGLLSLNTLNAEAMKRLITRLIQMENPAVPVDSVRDWTDQDDLARLNGAEAFFYRKEGRSYVPRNYALQYPEEFGFVRGMSPEGYERIRSSLTLLPTTGFNPNTAPDDVIVSALDIDEEALKRIRAYREEVGAITESALQVLTGRRISRTATAASCTPSLYMDVKVSAGQPKSMYSIYAGLSLRQSNVAPYSVIYWREE</sequence>
<feature type="transmembrane region" description="Helical" evidence="10">
    <location>
        <begin position="12"/>
        <end position="35"/>
    </location>
</feature>
<dbReference type="eggNOG" id="COG3156">
    <property type="taxonomic scope" value="Bacteria"/>
</dbReference>
<keyword evidence="9 10" id="KW-0472">Membrane</keyword>
<dbReference type="SUPFAM" id="SSF158544">
    <property type="entry name" value="GspK insert domain-like"/>
    <property type="match status" value="1"/>
</dbReference>
<dbReference type="Gene3D" id="1.10.40.60">
    <property type="entry name" value="EpsJ-like"/>
    <property type="match status" value="2"/>
</dbReference>
<dbReference type="GO" id="GO:0005886">
    <property type="term" value="C:plasma membrane"/>
    <property type="evidence" value="ECO:0007669"/>
    <property type="project" value="UniProtKB-SubCell"/>
</dbReference>
<evidence type="ECO:0000256" key="1">
    <source>
        <dbReference type="ARBA" id="ARBA00004533"/>
    </source>
</evidence>
<evidence type="ECO:0000256" key="3">
    <source>
        <dbReference type="ARBA" id="ARBA00022448"/>
    </source>
</evidence>
<evidence type="ECO:0000256" key="9">
    <source>
        <dbReference type="ARBA" id="ARBA00023136"/>
    </source>
</evidence>
<dbReference type="OrthoDB" id="5398238at2"/>
<dbReference type="InParanoid" id="Q2LUW1"/>
<dbReference type="Gene3D" id="3.30.1300.30">
    <property type="entry name" value="GSPII I/J protein-like"/>
    <property type="match status" value="1"/>
</dbReference>
<dbReference type="RefSeq" id="WP_011417892.1">
    <property type="nucleotide sequence ID" value="NC_007759.1"/>
</dbReference>
<reference evidence="12 13" key="1">
    <citation type="journal article" date="2007" name="Proc. Natl. Acad. Sci. U.S.A.">
        <title>The genome of Syntrophus aciditrophicus: life at the thermodynamic limit of microbial growth.</title>
        <authorList>
            <person name="McInerney M.J."/>
            <person name="Rohlin L."/>
            <person name="Mouttaki H."/>
            <person name="Kim U."/>
            <person name="Krupp R.S."/>
            <person name="Rios-Hernandez L."/>
            <person name="Sieber J."/>
            <person name="Struchtemeyer C.G."/>
            <person name="Bhattacharyya A."/>
            <person name="Campbell J.W."/>
            <person name="Gunsalus R.P."/>
        </authorList>
    </citation>
    <scope>NUCLEOTIDE SEQUENCE [LARGE SCALE GENOMIC DNA]</scope>
    <source>
        <strain evidence="12 13">SB</strain>
    </source>
</reference>
<evidence type="ECO:0000256" key="4">
    <source>
        <dbReference type="ARBA" id="ARBA00022475"/>
    </source>
</evidence>
<dbReference type="STRING" id="56780.SYN_00453"/>
<name>Q2LUW1_SYNAS</name>
<dbReference type="InterPro" id="IPR038072">
    <property type="entry name" value="GspK_central_sf"/>
</dbReference>
<dbReference type="GO" id="GO:0009306">
    <property type="term" value="P:protein secretion"/>
    <property type="evidence" value="ECO:0007669"/>
    <property type="project" value="InterPro"/>
</dbReference>
<evidence type="ECO:0000313" key="12">
    <source>
        <dbReference type="EMBL" id="ABC77871.1"/>
    </source>
</evidence>
<evidence type="ECO:0000256" key="8">
    <source>
        <dbReference type="ARBA" id="ARBA00022989"/>
    </source>
</evidence>
<keyword evidence="3" id="KW-0813">Transport</keyword>
<evidence type="ECO:0000256" key="10">
    <source>
        <dbReference type="SAM" id="Phobius"/>
    </source>
</evidence>
<feature type="domain" description="T2SS protein K first SAM-like" evidence="11">
    <location>
        <begin position="116"/>
        <end position="206"/>
    </location>
</feature>
<keyword evidence="5" id="KW-0997">Cell inner membrane</keyword>
<keyword evidence="6 10" id="KW-0812">Transmembrane</keyword>
<dbReference type="InterPro" id="IPR049031">
    <property type="entry name" value="T2SSK_SAM-like_1st"/>
</dbReference>
<proteinExistence type="inferred from homology"/>
<keyword evidence="8 10" id="KW-1133">Transmembrane helix</keyword>
<dbReference type="PANTHER" id="PTHR38831">
    <property type="entry name" value="TYPE II SECRETION SYSTEM PROTEIN K"/>
    <property type="match status" value="1"/>
</dbReference>
<keyword evidence="13" id="KW-1185">Reference proteome</keyword>
<keyword evidence="4" id="KW-1003">Cell membrane</keyword>
<comment type="similarity">
    <text evidence="2">Belongs to the GSP K family.</text>
</comment>